<dbReference type="EMBL" id="CM056741">
    <property type="protein sequence ID" value="KAJ8682719.1"/>
    <property type="molecule type" value="Genomic_DNA"/>
</dbReference>
<proteinExistence type="predicted"/>
<organism evidence="1 2">
    <name type="scientific">Eretmocerus hayati</name>
    <dbReference type="NCBI Taxonomy" id="131215"/>
    <lineage>
        <taxon>Eukaryota</taxon>
        <taxon>Metazoa</taxon>
        <taxon>Ecdysozoa</taxon>
        <taxon>Arthropoda</taxon>
        <taxon>Hexapoda</taxon>
        <taxon>Insecta</taxon>
        <taxon>Pterygota</taxon>
        <taxon>Neoptera</taxon>
        <taxon>Endopterygota</taxon>
        <taxon>Hymenoptera</taxon>
        <taxon>Apocrita</taxon>
        <taxon>Proctotrupomorpha</taxon>
        <taxon>Chalcidoidea</taxon>
        <taxon>Aphelinidae</taxon>
        <taxon>Aphelininae</taxon>
        <taxon>Eretmocerus</taxon>
    </lineage>
</organism>
<reference evidence="1" key="1">
    <citation type="submission" date="2023-04" db="EMBL/GenBank/DDBJ databases">
        <title>A chromosome-level genome assembly of the parasitoid wasp Eretmocerus hayati.</title>
        <authorList>
            <person name="Zhong Y."/>
            <person name="Liu S."/>
            <person name="Liu Y."/>
        </authorList>
    </citation>
    <scope>NUCLEOTIDE SEQUENCE</scope>
    <source>
        <strain evidence="1">ZJU_SS_LIU_2023</strain>
    </source>
</reference>
<gene>
    <name evidence="1" type="ORF">QAD02_018511</name>
</gene>
<keyword evidence="2" id="KW-1185">Reference proteome</keyword>
<evidence type="ECO:0000313" key="2">
    <source>
        <dbReference type="Proteomes" id="UP001239111"/>
    </source>
</evidence>
<accession>A0ACC2PGK9</accession>
<protein>
    <submittedName>
        <fullName evidence="1">Uncharacterized protein</fullName>
    </submittedName>
</protein>
<evidence type="ECO:0000313" key="1">
    <source>
        <dbReference type="EMBL" id="KAJ8682719.1"/>
    </source>
</evidence>
<comment type="caution">
    <text evidence="1">The sequence shown here is derived from an EMBL/GenBank/DDBJ whole genome shotgun (WGS) entry which is preliminary data.</text>
</comment>
<sequence>MEDLFIKGTKNYNEPVDEFELEYSEVGEFFRLNLLSVRRSLDEKAFRKFAALDSNGARVAFVLSCPEAHELPVKETQRKIGECKSADAAQDLKRFGNRCFGMEHYPVAIDKYNNAALLAPKEELGVILANRSAAFYHMERFHLALRDCDEALKVGYPKDLEYKIHERRAKCLLALKIHSRAIEAFKKAIQTLDESKLKSEKKAKLEADMRLMLELMIKGQKMNEAQYGVGADKLAAIEDLQLKEKDAVPKIKERNLAFPSCSKYVEFRDAGGDVGRYGVATKDIMPGDIIAVDKPYTSCLLGEYRLTHCQRCSIKIGAVYPASCYDCCSIAYCSPNCRDADEEVHKYECKMLGQLWTSGSQDYLALRNLVTHEDERTAEDLFHRAYMAAWLFRVLQASSYFPTTAKTPDHAEVSLTPDEIFVADCILHHLQLLQFNSHEIFEFVRPMNKAALSKGVSQLIGGGTYPTVALFNHSCNPGIVRYFVGDVMVVRAIRTIPAGSEICENYGPIFTHEEESARKRHLRLQYWFECRCEACENHWPTLPNIDPTILRFKCDTGPSCGNILSVNINTDEFMLKCSKCGNSTNILKGLKAMQDTDALYKSATKHSDAGNHEEALKAYLQILKILDETLALPIKDYHICQDGIRTCMLALGNTSESRSKKPLS</sequence>
<dbReference type="Proteomes" id="UP001239111">
    <property type="component" value="Chromosome 1"/>
</dbReference>
<name>A0ACC2PGK9_9HYME</name>